<keyword evidence="9" id="KW-0625">Polysaccharide transport</keyword>
<reference evidence="14 15" key="1">
    <citation type="submission" date="2016-02" db="EMBL/GenBank/DDBJ databases">
        <title>Draft genome sequence of Hydrogenophaga sp. LPB0072.</title>
        <authorList>
            <person name="Shin S.-K."/>
            <person name="Yi H."/>
        </authorList>
    </citation>
    <scope>NUCLEOTIDE SEQUENCE [LARGE SCALE GENOMIC DNA]</scope>
    <source>
        <strain evidence="14 15">LPB0072</strain>
    </source>
</reference>
<evidence type="ECO:0000259" key="12">
    <source>
        <dbReference type="PROSITE" id="PS51012"/>
    </source>
</evidence>
<keyword evidence="6 11" id="KW-0812">Transmembrane</keyword>
<gene>
    <name evidence="13" type="ORF">LPB072_07185</name>
    <name evidence="14" type="ORF">LPB72_16670</name>
</gene>
<accession>A0A167H9B7</accession>
<name>A0A167H9B7_9BURK</name>
<organism evidence="13 16">
    <name type="scientific">Hydrogenophaga crassostreae</name>
    <dbReference type="NCBI Taxonomy" id="1763535"/>
    <lineage>
        <taxon>Bacteria</taxon>
        <taxon>Pseudomonadati</taxon>
        <taxon>Pseudomonadota</taxon>
        <taxon>Betaproteobacteria</taxon>
        <taxon>Burkholderiales</taxon>
        <taxon>Comamonadaceae</taxon>
        <taxon>Hydrogenophaga</taxon>
    </lineage>
</organism>
<evidence type="ECO:0000313" key="13">
    <source>
        <dbReference type="EMBL" id="AOW12662.1"/>
    </source>
</evidence>
<feature type="transmembrane region" description="Helical" evidence="11">
    <location>
        <begin position="40"/>
        <end position="61"/>
    </location>
</feature>
<dbReference type="GO" id="GO:0015920">
    <property type="term" value="P:lipopolysaccharide transport"/>
    <property type="evidence" value="ECO:0007669"/>
    <property type="project" value="TreeGrafter"/>
</dbReference>
<comment type="subcellular location">
    <subcellularLocation>
        <location evidence="11">Cell inner membrane</location>
        <topology evidence="11">Multi-pass membrane protein</topology>
    </subcellularLocation>
    <subcellularLocation>
        <location evidence="1">Cell membrane</location>
        <topology evidence="1">Multi-pass membrane protein</topology>
    </subcellularLocation>
</comment>
<comment type="similarity">
    <text evidence="2 11">Belongs to the ABC-2 integral membrane protein family.</text>
</comment>
<keyword evidence="10 11" id="KW-0472">Membrane</keyword>
<protein>
    <recommendedName>
        <fullName evidence="11">Transport permease protein</fullName>
    </recommendedName>
</protein>
<feature type="transmembrane region" description="Helical" evidence="11">
    <location>
        <begin position="191"/>
        <end position="209"/>
    </location>
</feature>
<feature type="transmembrane region" description="Helical" evidence="11">
    <location>
        <begin position="120"/>
        <end position="151"/>
    </location>
</feature>
<evidence type="ECO:0000256" key="11">
    <source>
        <dbReference type="RuleBase" id="RU361157"/>
    </source>
</evidence>
<proteinExistence type="inferred from homology"/>
<dbReference type="InterPro" id="IPR047817">
    <property type="entry name" value="ABC2_TM_bact-type"/>
</dbReference>
<dbReference type="PROSITE" id="PS51012">
    <property type="entry name" value="ABC_TM2"/>
    <property type="match status" value="1"/>
</dbReference>
<dbReference type="EMBL" id="LVWD01000030">
    <property type="protein sequence ID" value="OAD40533.1"/>
    <property type="molecule type" value="Genomic_DNA"/>
</dbReference>
<dbReference type="PANTHER" id="PTHR30413">
    <property type="entry name" value="INNER MEMBRANE TRANSPORT PERMEASE"/>
    <property type="match status" value="1"/>
</dbReference>
<keyword evidence="8 11" id="KW-1133">Transmembrane helix</keyword>
<dbReference type="RefSeq" id="WP_066093299.1">
    <property type="nucleotide sequence ID" value="NZ_CP017476.1"/>
</dbReference>
<feature type="domain" description="ABC transmembrane type-2" evidence="12">
    <location>
        <begin position="42"/>
        <end position="268"/>
    </location>
</feature>
<evidence type="ECO:0000256" key="5">
    <source>
        <dbReference type="ARBA" id="ARBA00022597"/>
    </source>
</evidence>
<dbReference type="OrthoDB" id="9786910at2"/>
<evidence type="ECO:0000313" key="14">
    <source>
        <dbReference type="EMBL" id="OAD40533.1"/>
    </source>
</evidence>
<evidence type="ECO:0000256" key="1">
    <source>
        <dbReference type="ARBA" id="ARBA00004651"/>
    </source>
</evidence>
<dbReference type="GO" id="GO:0140359">
    <property type="term" value="F:ABC-type transporter activity"/>
    <property type="evidence" value="ECO:0007669"/>
    <property type="project" value="InterPro"/>
</dbReference>
<evidence type="ECO:0000256" key="9">
    <source>
        <dbReference type="ARBA" id="ARBA00023047"/>
    </source>
</evidence>
<feature type="transmembrane region" description="Helical" evidence="11">
    <location>
        <begin position="163"/>
        <end position="184"/>
    </location>
</feature>
<keyword evidence="4 11" id="KW-1003">Cell membrane</keyword>
<dbReference type="EMBL" id="CP017476">
    <property type="protein sequence ID" value="AOW12662.1"/>
    <property type="molecule type" value="Genomic_DNA"/>
</dbReference>
<dbReference type="PIRSF" id="PIRSF006648">
    <property type="entry name" value="DrrB"/>
    <property type="match status" value="1"/>
</dbReference>
<keyword evidence="7" id="KW-0972">Capsule biogenesis/degradation</keyword>
<keyword evidence="5" id="KW-0762">Sugar transport</keyword>
<dbReference type="PRINTS" id="PR00164">
    <property type="entry name" value="ABC2TRNSPORT"/>
</dbReference>
<dbReference type="InterPro" id="IPR013525">
    <property type="entry name" value="ABC2_TM"/>
</dbReference>
<keyword evidence="3 11" id="KW-0813">Transport</keyword>
<dbReference type="GO" id="GO:0015774">
    <property type="term" value="P:polysaccharide transport"/>
    <property type="evidence" value="ECO:0007669"/>
    <property type="project" value="UniProtKB-KW"/>
</dbReference>
<sequence length="276" mass="30928">MNPHALHPASPKALLLTLWRQKNLIFALTKREIEGRYKGSLFGIFWSVLTPLMMVSVFTFVFGEIFQSKWAGAKSANHLDFAAALFSGLLVYNLFAECIGKAPYLITSNPNYVKKIIFPLEVLSIVTVLAALFHFLVAYAVVIVLVLFSGWDLTWTVLYTPVIVFPLLMLVMGLTWLISALGVFLRDIGQIIAPVLTALMFLSPIFYPLSSVNPKLQWIYHINPITFVVETLRAALLHNQRPGGQAWLAYTAVCALVMVVGFLFFQRTRKGFADVI</sequence>
<evidence type="ECO:0000256" key="10">
    <source>
        <dbReference type="ARBA" id="ARBA00023136"/>
    </source>
</evidence>
<reference evidence="13 16" key="2">
    <citation type="submission" date="2016-10" db="EMBL/GenBank/DDBJ databases">
        <title>Hydorgenophaga sp. LPB0072 isolated from gastropod.</title>
        <authorList>
            <person name="Kim E."/>
            <person name="Yi H."/>
        </authorList>
    </citation>
    <scope>NUCLEOTIDE SEQUENCE [LARGE SCALE GENOMIC DNA]</scope>
    <source>
        <strain evidence="13 16">LPB0072</strain>
    </source>
</reference>
<dbReference type="AlphaFoldDB" id="A0A167H9B7"/>
<evidence type="ECO:0000313" key="16">
    <source>
        <dbReference type="Proteomes" id="UP000185680"/>
    </source>
</evidence>
<dbReference type="InterPro" id="IPR000412">
    <property type="entry name" value="ABC_2_transport"/>
</dbReference>
<dbReference type="GO" id="GO:0043190">
    <property type="term" value="C:ATP-binding cassette (ABC) transporter complex"/>
    <property type="evidence" value="ECO:0007669"/>
    <property type="project" value="InterPro"/>
</dbReference>
<evidence type="ECO:0000256" key="2">
    <source>
        <dbReference type="ARBA" id="ARBA00007783"/>
    </source>
</evidence>
<evidence type="ECO:0000313" key="15">
    <source>
        <dbReference type="Proteomes" id="UP000185657"/>
    </source>
</evidence>
<keyword evidence="15" id="KW-1185">Reference proteome</keyword>
<feature type="transmembrane region" description="Helical" evidence="11">
    <location>
        <begin position="81"/>
        <end position="99"/>
    </location>
</feature>
<dbReference type="Proteomes" id="UP000185657">
    <property type="component" value="Unassembled WGS sequence"/>
</dbReference>
<evidence type="ECO:0000256" key="3">
    <source>
        <dbReference type="ARBA" id="ARBA00022448"/>
    </source>
</evidence>
<dbReference type="Pfam" id="PF01061">
    <property type="entry name" value="ABC2_membrane"/>
    <property type="match status" value="1"/>
</dbReference>
<evidence type="ECO:0000256" key="4">
    <source>
        <dbReference type="ARBA" id="ARBA00022475"/>
    </source>
</evidence>
<evidence type="ECO:0000256" key="8">
    <source>
        <dbReference type="ARBA" id="ARBA00022989"/>
    </source>
</evidence>
<dbReference type="STRING" id="1763535.LPB072_07185"/>
<evidence type="ECO:0000256" key="6">
    <source>
        <dbReference type="ARBA" id="ARBA00022692"/>
    </source>
</evidence>
<dbReference type="PANTHER" id="PTHR30413:SF10">
    <property type="entry name" value="CAPSULE POLYSACCHARIDE EXPORT INNER-MEMBRANE PROTEIN CTRC"/>
    <property type="match status" value="1"/>
</dbReference>
<dbReference type="Proteomes" id="UP000185680">
    <property type="component" value="Chromosome"/>
</dbReference>
<evidence type="ECO:0000256" key="7">
    <source>
        <dbReference type="ARBA" id="ARBA00022903"/>
    </source>
</evidence>
<feature type="transmembrane region" description="Helical" evidence="11">
    <location>
        <begin position="247"/>
        <end position="265"/>
    </location>
</feature>
<dbReference type="KEGG" id="hyl:LPB072_07185"/>